<reference evidence="1" key="2">
    <citation type="submission" date="2023-05" db="EMBL/GenBank/DDBJ databases">
        <authorList>
            <consortium name="Lawrence Berkeley National Laboratory"/>
            <person name="Steindorff A."/>
            <person name="Hensen N."/>
            <person name="Bonometti L."/>
            <person name="Westerberg I."/>
            <person name="Brannstrom I.O."/>
            <person name="Guillou S."/>
            <person name="Cros-Aarteil S."/>
            <person name="Calhoun S."/>
            <person name="Haridas S."/>
            <person name="Kuo A."/>
            <person name="Mondo S."/>
            <person name="Pangilinan J."/>
            <person name="Riley R."/>
            <person name="Labutti K."/>
            <person name="Andreopoulos B."/>
            <person name="Lipzen A."/>
            <person name="Chen C."/>
            <person name="Yanf M."/>
            <person name="Daum C."/>
            <person name="Ng V."/>
            <person name="Clum A."/>
            <person name="Ohm R."/>
            <person name="Martin F."/>
            <person name="Silar P."/>
            <person name="Natvig D."/>
            <person name="Lalanne C."/>
            <person name="Gautier V."/>
            <person name="Ament-Velasquez S.L."/>
            <person name="Kruys A."/>
            <person name="Hutchinson M.I."/>
            <person name="Powell A.J."/>
            <person name="Barry K."/>
            <person name="Miller A.N."/>
            <person name="Grigoriev I.V."/>
            <person name="Debuchy R."/>
            <person name="Gladieux P."/>
            <person name="Thoren M.H."/>
            <person name="Johannesson H."/>
        </authorList>
    </citation>
    <scope>NUCLEOTIDE SEQUENCE</scope>
    <source>
        <strain evidence="1">CBS 359.72</strain>
    </source>
</reference>
<name>A0AAN7D4J0_9PEZI</name>
<sequence>MLWQRLKAIFVYLWNFRYLPLKYRWPLIKIRRRLVPTRTGLGLRNALRHARSLQHPPEPNPYLFVLRLLWPFPTWRFPATLPPPPREIMASPERVCCQVRDIMYLRSMPLWRARDTPQRSFYRIYEAFCAADGRMITYETEYFWRRPGPDWATANIPDPECRDPEQYAVMASLAEVLAESFVWRLELGMRRTDRSIISRSEECPPPFAPEVPPPWTAKVPALKKKLIIDPEEEDNYFDSPFHRRNIYMATGWFYTV</sequence>
<protein>
    <submittedName>
        <fullName evidence="1">Uncharacterized protein</fullName>
    </submittedName>
</protein>
<accession>A0AAN7D4J0</accession>
<organism evidence="1 2">
    <name type="scientific">Corynascus novoguineensis</name>
    <dbReference type="NCBI Taxonomy" id="1126955"/>
    <lineage>
        <taxon>Eukaryota</taxon>
        <taxon>Fungi</taxon>
        <taxon>Dikarya</taxon>
        <taxon>Ascomycota</taxon>
        <taxon>Pezizomycotina</taxon>
        <taxon>Sordariomycetes</taxon>
        <taxon>Sordariomycetidae</taxon>
        <taxon>Sordariales</taxon>
        <taxon>Chaetomiaceae</taxon>
        <taxon>Corynascus</taxon>
    </lineage>
</organism>
<proteinExistence type="predicted"/>
<reference evidence="1" key="1">
    <citation type="journal article" date="2023" name="Mol. Phylogenet. Evol.">
        <title>Genome-scale phylogeny and comparative genomics of the fungal order Sordariales.</title>
        <authorList>
            <person name="Hensen N."/>
            <person name="Bonometti L."/>
            <person name="Westerberg I."/>
            <person name="Brannstrom I.O."/>
            <person name="Guillou S."/>
            <person name="Cros-Aarteil S."/>
            <person name="Calhoun S."/>
            <person name="Haridas S."/>
            <person name="Kuo A."/>
            <person name="Mondo S."/>
            <person name="Pangilinan J."/>
            <person name="Riley R."/>
            <person name="LaButti K."/>
            <person name="Andreopoulos B."/>
            <person name="Lipzen A."/>
            <person name="Chen C."/>
            <person name="Yan M."/>
            <person name="Daum C."/>
            <person name="Ng V."/>
            <person name="Clum A."/>
            <person name="Steindorff A."/>
            <person name="Ohm R.A."/>
            <person name="Martin F."/>
            <person name="Silar P."/>
            <person name="Natvig D.O."/>
            <person name="Lalanne C."/>
            <person name="Gautier V."/>
            <person name="Ament-Velasquez S.L."/>
            <person name="Kruys A."/>
            <person name="Hutchinson M.I."/>
            <person name="Powell A.J."/>
            <person name="Barry K."/>
            <person name="Miller A.N."/>
            <person name="Grigoriev I.V."/>
            <person name="Debuchy R."/>
            <person name="Gladieux P."/>
            <person name="Hiltunen Thoren M."/>
            <person name="Johannesson H."/>
        </authorList>
    </citation>
    <scope>NUCLEOTIDE SEQUENCE</scope>
    <source>
        <strain evidence="1">CBS 359.72</strain>
    </source>
</reference>
<dbReference type="Proteomes" id="UP001303647">
    <property type="component" value="Unassembled WGS sequence"/>
</dbReference>
<dbReference type="EMBL" id="MU857602">
    <property type="protein sequence ID" value="KAK4251978.1"/>
    <property type="molecule type" value="Genomic_DNA"/>
</dbReference>
<dbReference type="AlphaFoldDB" id="A0AAN7D4J0"/>
<gene>
    <name evidence="1" type="ORF">C7999DRAFT_36975</name>
</gene>
<evidence type="ECO:0000313" key="1">
    <source>
        <dbReference type="EMBL" id="KAK4251978.1"/>
    </source>
</evidence>
<evidence type="ECO:0000313" key="2">
    <source>
        <dbReference type="Proteomes" id="UP001303647"/>
    </source>
</evidence>
<comment type="caution">
    <text evidence="1">The sequence shown here is derived from an EMBL/GenBank/DDBJ whole genome shotgun (WGS) entry which is preliminary data.</text>
</comment>
<keyword evidence="2" id="KW-1185">Reference proteome</keyword>